<comment type="similarity">
    <text evidence="2 5">Belongs to the ribose 5-phosphate isomerase family.</text>
</comment>
<comment type="pathway">
    <text evidence="5">Carbohydrate degradation; pentose phosphate pathway; D-ribose 5-phosphate from D-ribulose 5-phosphate (non-oxidative stage): step 1/1.</text>
</comment>
<dbReference type="FunFam" id="3.40.50.1360:FF:000001">
    <property type="entry name" value="Ribose-5-phosphate isomerase A"/>
    <property type="match status" value="1"/>
</dbReference>
<keyword evidence="4 5" id="KW-0413">Isomerase</keyword>
<dbReference type="RefSeq" id="WP_214400656.1">
    <property type="nucleotide sequence ID" value="NZ_LR792632.1"/>
</dbReference>
<dbReference type="InterPro" id="IPR004788">
    <property type="entry name" value="Ribose5P_isomerase_type_A"/>
</dbReference>
<dbReference type="NCBIfam" id="TIGR00021">
    <property type="entry name" value="rpiA"/>
    <property type="match status" value="1"/>
</dbReference>
<feature type="binding site" evidence="5">
    <location>
        <position position="124"/>
    </location>
    <ligand>
        <name>substrate</name>
    </ligand>
</feature>
<feature type="binding site" evidence="5">
    <location>
        <begin position="83"/>
        <end position="86"/>
    </location>
    <ligand>
        <name>substrate</name>
    </ligand>
</feature>
<sequence>MANEDLKLKVAKEALKYVKDGMVVGLGSGSTAALFIRELGNKIQEEDLTVFGIPTSFEAKMLAMQYEIPLVSLDEYDVDIAFDGADEVEEKTLFLIKGGGGCHTQEKIVDYNAKEFIVLVDESKLVKKLGEKFPIPVEVIPMSYRVVMKALTELGGEPVIRLGERKRGPVITDNGNMIIDVFMKNIDDPIELEKEINNIPGVVENGIFTKVDKVLVGTKKGTVSLNRNKNKHLTL</sequence>
<dbReference type="UniPathway" id="UPA00115">
    <property type="reaction ID" value="UER00412"/>
</dbReference>
<comment type="subunit">
    <text evidence="5">Homodimer.</text>
</comment>
<evidence type="ECO:0000256" key="5">
    <source>
        <dbReference type="HAMAP-Rule" id="MF_00170"/>
    </source>
</evidence>
<dbReference type="Gene3D" id="3.40.50.1360">
    <property type="match status" value="1"/>
</dbReference>
<dbReference type="AlphaFoldDB" id="A0A8D6SVP8"/>
<proteinExistence type="inferred from homology"/>
<dbReference type="PANTHER" id="PTHR11934:SF0">
    <property type="entry name" value="RIBOSE-5-PHOSPHATE ISOMERASE"/>
    <property type="match status" value="1"/>
</dbReference>
<dbReference type="GO" id="GO:0005829">
    <property type="term" value="C:cytosol"/>
    <property type="evidence" value="ECO:0007669"/>
    <property type="project" value="TreeGrafter"/>
</dbReference>
<dbReference type="Proteomes" id="UP000679213">
    <property type="component" value="Chromosome I"/>
</dbReference>
<dbReference type="CDD" id="cd01398">
    <property type="entry name" value="RPI_A"/>
    <property type="match status" value="1"/>
</dbReference>
<organism evidence="6 7">
    <name type="scientific">Methanocaldococcus lauensis</name>
    <dbReference type="NCBI Taxonomy" id="2546128"/>
    <lineage>
        <taxon>Archaea</taxon>
        <taxon>Methanobacteriati</taxon>
        <taxon>Methanobacteriota</taxon>
        <taxon>Methanomada group</taxon>
        <taxon>Methanococci</taxon>
        <taxon>Methanococcales</taxon>
        <taxon>Methanocaldococcaceae</taxon>
        <taxon>Methanocaldococcus</taxon>
    </lineage>
</organism>
<dbReference type="EC" id="5.3.1.6" evidence="5"/>
<dbReference type="GO" id="GO:0009052">
    <property type="term" value="P:pentose-phosphate shunt, non-oxidative branch"/>
    <property type="evidence" value="ECO:0007669"/>
    <property type="project" value="UniProtKB-UniRule"/>
</dbReference>
<evidence type="ECO:0000313" key="6">
    <source>
        <dbReference type="EMBL" id="CAB3288609.1"/>
    </source>
</evidence>
<dbReference type="GO" id="GO:0004751">
    <property type="term" value="F:ribose-5-phosphate isomerase activity"/>
    <property type="evidence" value="ECO:0007669"/>
    <property type="project" value="UniProtKB-UniRule"/>
</dbReference>
<comment type="subunit">
    <text evidence="3">Homotetramer.</text>
</comment>
<evidence type="ECO:0000256" key="1">
    <source>
        <dbReference type="ARBA" id="ARBA00001713"/>
    </source>
</evidence>
<dbReference type="HAMAP" id="MF_00170">
    <property type="entry name" value="Rib_5P_isom_A"/>
    <property type="match status" value="1"/>
</dbReference>
<protein>
    <recommendedName>
        <fullName evidence="5">Ribose-5-phosphate isomerase A</fullName>
        <ecNumber evidence="5">5.3.1.6</ecNumber>
    </recommendedName>
    <alternativeName>
        <fullName evidence="5">Phosphoriboisomerase A</fullName>
        <shortName evidence="5">PRI</shortName>
    </alternativeName>
</protein>
<comment type="catalytic activity">
    <reaction evidence="1 5">
        <text>aldehydo-D-ribose 5-phosphate = D-ribulose 5-phosphate</text>
        <dbReference type="Rhea" id="RHEA:14657"/>
        <dbReference type="ChEBI" id="CHEBI:58121"/>
        <dbReference type="ChEBI" id="CHEBI:58273"/>
        <dbReference type="EC" id="5.3.1.6"/>
    </reaction>
</comment>
<evidence type="ECO:0000313" key="7">
    <source>
        <dbReference type="Proteomes" id="UP000679213"/>
    </source>
</evidence>
<evidence type="ECO:0000256" key="2">
    <source>
        <dbReference type="ARBA" id="ARBA00008088"/>
    </source>
</evidence>
<dbReference type="NCBIfam" id="NF001924">
    <property type="entry name" value="PRK00702.1"/>
    <property type="match status" value="1"/>
</dbReference>
<dbReference type="FunFam" id="3.30.70.260:FF:000018">
    <property type="entry name" value="Ribose-5-phosphate isomerase A"/>
    <property type="match status" value="1"/>
</dbReference>
<keyword evidence="7" id="KW-1185">Reference proteome</keyword>
<dbReference type="EMBL" id="LR792632">
    <property type="protein sequence ID" value="CAB3288609.1"/>
    <property type="molecule type" value="Genomic_DNA"/>
</dbReference>
<dbReference type="InterPro" id="IPR020672">
    <property type="entry name" value="Ribose5P_isomerase_typA_subgr"/>
</dbReference>
<feature type="binding site" evidence="5">
    <location>
        <begin position="28"/>
        <end position="31"/>
    </location>
    <ligand>
        <name>substrate</name>
    </ligand>
</feature>
<comment type="function">
    <text evidence="5">Catalyzes the reversible conversion of ribose-5-phosphate to ribulose 5-phosphate.</text>
</comment>
<dbReference type="Gene3D" id="3.30.70.260">
    <property type="match status" value="1"/>
</dbReference>
<dbReference type="SMART" id="SM01134">
    <property type="entry name" value="DeoRC"/>
    <property type="match status" value="1"/>
</dbReference>
<evidence type="ECO:0000256" key="3">
    <source>
        <dbReference type="ARBA" id="ARBA00011881"/>
    </source>
</evidence>
<gene>
    <name evidence="5 6" type="primary">rpiA</name>
    <name evidence="6" type="ORF">MLAUSG7_0810</name>
</gene>
<dbReference type="KEGG" id="mesg:MLAUSG7_0810"/>
<reference evidence="6 7" key="1">
    <citation type="submission" date="2020-04" db="EMBL/GenBank/DDBJ databases">
        <authorList>
            <consortium name="Genoscope - CEA"/>
            <person name="William W."/>
        </authorList>
    </citation>
    <scope>NUCLEOTIDE SEQUENCE [LARGE SCALE GENOMIC DNA]</scope>
    <source>
        <strain evidence="6 7">SG7</strain>
    </source>
</reference>
<dbReference type="GeneID" id="65883617"/>
<dbReference type="PANTHER" id="PTHR11934">
    <property type="entry name" value="RIBOSE-5-PHOSPHATE ISOMERASE"/>
    <property type="match status" value="1"/>
</dbReference>
<dbReference type="InterPro" id="IPR037171">
    <property type="entry name" value="NagB/RpiA_transferase-like"/>
</dbReference>
<name>A0A8D6SVP8_9EURY</name>
<accession>A0A8D6SVP8</accession>
<dbReference type="SUPFAM" id="SSF100950">
    <property type="entry name" value="NagB/RpiA/CoA transferase-like"/>
    <property type="match status" value="1"/>
</dbReference>
<dbReference type="SUPFAM" id="SSF75445">
    <property type="entry name" value="D-ribose-5-phosphate isomerase (RpiA), lid domain"/>
    <property type="match status" value="1"/>
</dbReference>
<feature type="active site" description="Proton acceptor" evidence="5">
    <location>
        <position position="106"/>
    </location>
</feature>
<dbReference type="GO" id="GO:0006014">
    <property type="term" value="P:D-ribose metabolic process"/>
    <property type="evidence" value="ECO:0007669"/>
    <property type="project" value="TreeGrafter"/>
</dbReference>
<evidence type="ECO:0000256" key="4">
    <source>
        <dbReference type="ARBA" id="ARBA00023235"/>
    </source>
</evidence>
<dbReference type="Pfam" id="PF06026">
    <property type="entry name" value="Rib_5-P_isom_A"/>
    <property type="match status" value="1"/>
</dbReference>
<feature type="binding site" evidence="5">
    <location>
        <begin position="97"/>
        <end position="100"/>
    </location>
    <ligand>
        <name>substrate</name>
    </ligand>
</feature>